<keyword evidence="2" id="KW-1185">Reference proteome</keyword>
<accession>A0A1T4L419</accession>
<dbReference type="RefSeq" id="WP_078924879.1">
    <property type="nucleotide sequence ID" value="NZ_FUXB01000002.1"/>
</dbReference>
<dbReference type="GeneID" id="70583312"/>
<gene>
    <name evidence="1" type="ORF">SAMN02745782_00472</name>
</gene>
<dbReference type="Proteomes" id="UP000190834">
    <property type="component" value="Unassembled WGS sequence"/>
</dbReference>
<name>A0A1T4L419_VIBCI</name>
<dbReference type="EMBL" id="FUXB01000002">
    <property type="protein sequence ID" value="SJZ49472.1"/>
    <property type="molecule type" value="Genomic_DNA"/>
</dbReference>
<dbReference type="STRING" id="1123491.SAMN02745782_00472"/>
<reference evidence="2" key="1">
    <citation type="submission" date="2017-02" db="EMBL/GenBank/DDBJ databases">
        <authorList>
            <person name="Varghese N."/>
            <person name="Submissions S."/>
        </authorList>
    </citation>
    <scope>NUCLEOTIDE SEQUENCE [LARGE SCALE GENOMIC DNA]</scope>
    <source>
        <strain evidence="2">DSM 19608</strain>
    </source>
</reference>
<organism evidence="1 2">
    <name type="scientific">Vibrio cincinnatiensis DSM 19608</name>
    <dbReference type="NCBI Taxonomy" id="1123491"/>
    <lineage>
        <taxon>Bacteria</taxon>
        <taxon>Pseudomonadati</taxon>
        <taxon>Pseudomonadota</taxon>
        <taxon>Gammaproteobacteria</taxon>
        <taxon>Vibrionales</taxon>
        <taxon>Vibrionaceae</taxon>
        <taxon>Vibrio</taxon>
    </lineage>
</organism>
<sequence>MMKRYTQDGAITLWLAAALMSLVLFSAAALDLARLTFQRQQLQSVADMAAMKIMQNNPHFLALQQKASMEAELLAEFQPEIDDIRIALGRARIVNNHWTIDTSETPEHGYSAAKVVVYKTVPQSMIASGLFNNQTMTLTAEAATHKNGFLRFAMGSYLAQMSLQKPQENDDEADGEAERLNKLFYILLGTDLGLTVASYQGLAQSTIRVGSVLTELALNLGLGSPQEVLETQISLRDILTTYLNVLSHEEADSEGLNQLLNKLALVQTVPNITLGDILTLSKTNTDGAALSTSLNALDLITSTIYASNAQHFVEIPEAEIDITGVSKITVKTNIISPPSYRLATLPVISGHEPEVKNAQVELELSADLDLLDHLTALTSLVGLQVDASPITMRVKTSEAKATLMEITTQQDHFSADFMVHSSLASVVVEPIIVDIRLLSLINLTATLEVEVINEDPEPHLVTLAFTNHIDSASYSHITRDNTFDTHIDIRLAGFGTLPGVSETLSSVVGEALSTILSEIITPQLEVLGIYLGGADIWVESINTSSTGLIM</sequence>
<protein>
    <submittedName>
        <fullName evidence="1">Uncharacterized membrane protein</fullName>
    </submittedName>
</protein>
<proteinExistence type="predicted"/>
<dbReference type="OrthoDB" id="5906234at2"/>
<evidence type="ECO:0000313" key="2">
    <source>
        <dbReference type="Proteomes" id="UP000190834"/>
    </source>
</evidence>
<dbReference type="AlphaFoldDB" id="A0A1T4L419"/>
<evidence type="ECO:0000313" key="1">
    <source>
        <dbReference type="EMBL" id="SJZ49472.1"/>
    </source>
</evidence>